<dbReference type="Pfam" id="PF10593">
    <property type="entry name" value="Z1"/>
    <property type="match status" value="1"/>
</dbReference>
<sequence>MSDEGIIRISRRETGAEWYPVQGTEITDLVSSNTSLSDSEKESLVSETMAIMRSCADPKTPSDHNTGLIIGYVQSGKTLSFTGLSALARDNGYQIVVLLAGTTNNLVEQSYDRLRKDLGVDTNRNWKLFTTKEKGFQEAEIDRVKSELAKWRRGSPRARTVMIVTMKQHDHLRNLAELFSGVDLSKVPTLIIDDEGDQAGMNTKALQEQESTTYARITALREQFPHHSYLLYTATPQAPLLISRIDALSPDFGAVLTPGAHYVGGKEFFIEGNEKYIELIPLADVPDRDDRPTVPPESFLQALRDFFVGVAIGLQEDDDQNGKNRSMMIHPAIAKDDHLMFARWSRQLKDDWATILDDVHHSERAELLAQFQNAFDGLKQTYATSVGFDDISPFLYDAISETAIEELNTRSKNRIPTVDWKGDYSWILVGGIGLDRGFTVEGLTVSYMPRSIGAGNADNIQQRARFFGYKRSYLGLCRIYLTSENIQAFEDYVVHEESVRQLISAHISAGGKLKDWRREWYLSQGLNPTRRSVILLDMYQSKGREGWVIPEYPYDDTELVGENRGVVEQLLADFQFTKFSQEGWNEQQVIPAFSDCIPIREIISYIGQIRYKHPSDGIQHSAVMLGLEKLVGDDPDIQCSVYAFSGPWSNVVGKRGLDEKSPPKIKNLFQGSNARTNYPGARKVKSNNQITFQIHRYDLETSNGRLLSDVPVLAVHIPEHLSERVWVERELHAI</sequence>
<evidence type="ECO:0000313" key="3">
    <source>
        <dbReference type="Proteomes" id="UP000198634"/>
    </source>
</evidence>
<proteinExistence type="predicted"/>
<dbReference type="Proteomes" id="UP000198634">
    <property type="component" value="Unassembled WGS sequence"/>
</dbReference>
<dbReference type="SUPFAM" id="SSF52540">
    <property type="entry name" value="P-loop containing nucleoside triphosphate hydrolases"/>
    <property type="match status" value="1"/>
</dbReference>
<accession>A0A1H9FB63</accession>
<dbReference type="InterPro" id="IPR018310">
    <property type="entry name" value="Put_endonuclease_Z1-dom"/>
</dbReference>
<keyword evidence="3" id="KW-1185">Reference proteome</keyword>
<name>A0A1H9FB63_9RHOB</name>
<dbReference type="AlphaFoldDB" id="A0A1H9FB63"/>
<protein>
    <submittedName>
        <fullName evidence="2">Z1 domain-containing protein</fullName>
    </submittedName>
</protein>
<evidence type="ECO:0000259" key="1">
    <source>
        <dbReference type="Pfam" id="PF10593"/>
    </source>
</evidence>
<dbReference type="InterPro" id="IPR027417">
    <property type="entry name" value="P-loop_NTPase"/>
</dbReference>
<dbReference type="EMBL" id="FOEP01000006">
    <property type="protein sequence ID" value="SEQ35176.1"/>
    <property type="molecule type" value="Genomic_DNA"/>
</dbReference>
<gene>
    <name evidence="2" type="ORF">SAMN04488092_10620</name>
</gene>
<organism evidence="2 3">
    <name type="scientific">Thalassovita taeanensis</name>
    <dbReference type="NCBI Taxonomy" id="657014"/>
    <lineage>
        <taxon>Bacteria</taxon>
        <taxon>Pseudomonadati</taxon>
        <taxon>Pseudomonadota</taxon>
        <taxon>Alphaproteobacteria</taxon>
        <taxon>Rhodobacterales</taxon>
        <taxon>Roseobacteraceae</taxon>
        <taxon>Thalassovita</taxon>
    </lineage>
</organism>
<dbReference type="Gene3D" id="3.40.50.300">
    <property type="entry name" value="P-loop containing nucleotide triphosphate hydrolases"/>
    <property type="match status" value="1"/>
</dbReference>
<dbReference type="STRING" id="657014.SAMN04488092_10620"/>
<dbReference type="RefSeq" id="WP_175545300.1">
    <property type="nucleotide sequence ID" value="NZ_FOEP01000006.1"/>
</dbReference>
<feature type="domain" description="Putative endonuclease Z1" evidence="1">
    <location>
        <begin position="300"/>
        <end position="509"/>
    </location>
</feature>
<evidence type="ECO:0000313" key="2">
    <source>
        <dbReference type="EMBL" id="SEQ35176.1"/>
    </source>
</evidence>
<reference evidence="2 3" key="1">
    <citation type="submission" date="2016-10" db="EMBL/GenBank/DDBJ databases">
        <authorList>
            <person name="de Groot N.N."/>
        </authorList>
    </citation>
    <scope>NUCLEOTIDE SEQUENCE [LARGE SCALE GENOMIC DNA]</scope>
    <source>
        <strain evidence="2 3">DSM 22007</strain>
    </source>
</reference>